<proteinExistence type="predicted"/>
<name>A0A1N7NKJ2_9BACT</name>
<gene>
    <name evidence="1" type="ORF">SAMN05421788_102504</name>
</gene>
<evidence type="ECO:0000313" key="2">
    <source>
        <dbReference type="Proteomes" id="UP000186917"/>
    </source>
</evidence>
<dbReference type="RefSeq" id="WP_076378298.1">
    <property type="nucleotide sequence ID" value="NZ_AP017422.1"/>
</dbReference>
<accession>A0A1N7NKJ2</accession>
<reference evidence="2" key="1">
    <citation type="submission" date="2017-01" db="EMBL/GenBank/DDBJ databases">
        <authorList>
            <person name="Varghese N."/>
            <person name="Submissions S."/>
        </authorList>
    </citation>
    <scope>NUCLEOTIDE SEQUENCE [LARGE SCALE GENOMIC DNA]</scope>
    <source>
        <strain evidence="2">DSM 21054</strain>
    </source>
</reference>
<evidence type="ECO:0000313" key="1">
    <source>
        <dbReference type="EMBL" id="SIS98699.1"/>
    </source>
</evidence>
<dbReference type="Proteomes" id="UP000186917">
    <property type="component" value="Unassembled WGS sequence"/>
</dbReference>
<dbReference type="OrthoDB" id="641005at2"/>
<keyword evidence="2" id="KW-1185">Reference proteome</keyword>
<dbReference type="EMBL" id="FTOR01000002">
    <property type="protein sequence ID" value="SIS98699.1"/>
    <property type="molecule type" value="Genomic_DNA"/>
</dbReference>
<dbReference type="STRING" id="477680.SAMN05421788_102504"/>
<protein>
    <submittedName>
        <fullName evidence="1">Universal stress protein family protein</fullName>
    </submittedName>
</protein>
<sequence>MKKIIAAFDGFDYSTSTARYAIQLCKECNAHLVGVFLDDVTYHSYKLSEITGNGGIRTEKWDMLEAGDKEKREEAASNFEHACQQAKIEYSIHHNKYVAIHELLHESIYADLLIVNKTESFSAYDEKTPTFFMHELLSNVQCPVLVTPLTYNPIEKIVLLYDGSPASVFAIQSFSSLFSSLKRLPVEVLTVKNHKHNLHLPDNKLMKEFMKRHFPEAKYMITSGNADDQILAYLLKQHENTLLVLGAYQRSKMSRWFKASTADTLMENSSVPLFIAHK</sequence>
<organism evidence="1 2">
    <name type="scientific">Filimonas lacunae</name>
    <dbReference type="NCBI Taxonomy" id="477680"/>
    <lineage>
        <taxon>Bacteria</taxon>
        <taxon>Pseudomonadati</taxon>
        <taxon>Bacteroidota</taxon>
        <taxon>Chitinophagia</taxon>
        <taxon>Chitinophagales</taxon>
        <taxon>Chitinophagaceae</taxon>
        <taxon>Filimonas</taxon>
    </lineage>
</organism>
<dbReference type="SUPFAM" id="SSF52402">
    <property type="entry name" value="Adenine nucleotide alpha hydrolases-like"/>
    <property type="match status" value="2"/>
</dbReference>
<dbReference type="Gene3D" id="3.40.50.12370">
    <property type="match status" value="1"/>
</dbReference>
<dbReference type="AlphaFoldDB" id="A0A1N7NKJ2"/>
<dbReference type="CDD" id="cd00293">
    <property type="entry name" value="USP-like"/>
    <property type="match status" value="1"/>
</dbReference>